<evidence type="ECO:0000313" key="3">
    <source>
        <dbReference type="Proteomes" id="UP000196435"/>
    </source>
</evidence>
<protein>
    <submittedName>
        <fullName evidence="2">Uncharacterized protein</fullName>
    </submittedName>
</protein>
<reference evidence="3" key="1">
    <citation type="submission" date="2016-12" db="EMBL/GenBank/DDBJ databases">
        <authorList>
            <person name="Gaudriault S."/>
        </authorList>
    </citation>
    <scope>NUCLEOTIDE SEQUENCE [LARGE SCALE GENOMIC DNA]</scope>
    <source>
        <strain evidence="3">HGB1681 (deposited as PTA-6826 in the American Type Culture Collection)</strain>
    </source>
</reference>
<evidence type="ECO:0000313" key="4">
    <source>
        <dbReference type="Proteomes" id="UP000224871"/>
    </source>
</evidence>
<reference evidence="2" key="2">
    <citation type="submission" date="2016-12" db="EMBL/GenBank/DDBJ databases">
        <authorList>
            <person name="Song W.-J."/>
            <person name="Kurnit D.M."/>
        </authorList>
    </citation>
    <scope>NUCLEOTIDE SEQUENCE [LARGE SCALE GENOMIC DNA]</scope>
    <source>
        <strain evidence="2">HGB1681</strain>
    </source>
</reference>
<dbReference type="Proteomes" id="UP000196435">
    <property type="component" value="Unassembled WGS sequence"/>
</dbReference>
<dbReference type="Proteomes" id="UP000224871">
    <property type="component" value="Unassembled WGS sequence"/>
</dbReference>
<proteinExistence type="predicted"/>
<dbReference type="EMBL" id="NIBU01000019">
    <property type="protein sequence ID" value="PHM35949.1"/>
    <property type="molecule type" value="Genomic_DNA"/>
</dbReference>
<evidence type="ECO:0000313" key="1">
    <source>
        <dbReference type="EMBL" id="PHM35949.1"/>
    </source>
</evidence>
<accession>A0A1N6MWY5</accession>
<dbReference type="AlphaFoldDB" id="A0A1N6MWY5"/>
<name>A0A1N6MWY5_9GAMM</name>
<dbReference type="EMBL" id="FTLG01000089">
    <property type="protein sequence ID" value="SIP73249.1"/>
    <property type="molecule type" value="Genomic_DNA"/>
</dbReference>
<evidence type="ECO:0000313" key="2">
    <source>
        <dbReference type="EMBL" id="SIP73249.1"/>
    </source>
</evidence>
<gene>
    <name evidence="1" type="ORF">Xinn_02019</name>
    <name evidence="2" type="ORF">XIS1_1790055</name>
</gene>
<organism evidence="2 3">
    <name type="scientific">Xenorhabdus innexi</name>
    <dbReference type="NCBI Taxonomy" id="290109"/>
    <lineage>
        <taxon>Bacteria</taxon>
        <taxon>Pseudomonadati</taxon>
        <taxon>Pseudomonadota</taxon>
        <taxon>Gammaproteobacteria</taxon>
        <taxon>Enterobacterales</taxon>
        <taxon>Morganellaceae</taxon>
        <taxon>Xenorhabdus</taxon>
    </lineage>
</organism>
<dbReference type="RefSeq" id="WP_086956736.1">
    <property type="nucleotide sequence ID" value="NZ_CAWNQC010000101.1"/>
</dbReference>
<sequence length="106" mass="12301">MKYNELNIQLPESLIGELDIFLREKNIDKSLFVREAITHHMLLLKGAEPTTFPTQYDESISRRDSIIRSLVLDYQELSRSIKALRWDIEATITGINQDGELRKLIA</sequence>
<reference evidence="1 4" key="3">
    <citation type="journal article" date="2017" name="Nat. Microbiol.">
        <title>Natural product diversity associated with the nematode symbionts Photorhabdus and Xenorhabdus.</title>
        <authorList>
            <person name="Tobias N.J."/>
            <person name="Wolff H."/>
            <person name="Djahanschiri B."/>
            <person name="Grundmann F."/>
            <person name="Kronenwerth M."/>
            <person name="Shi Y.M."/>
            <person name="Simonyi S."/>
            <person name="Grun P."/>
            <person name="Shapiro-Ilan D."/>
            <person name="Pidot S.J."/>
            <person name="Stinear T.P."/>
            <person name="Ebersberger I."/>
            <person name="Bode H.B."/>
        </authorList>
    </citation>
    <scope>NUCLEOTIDE SEQUENCE [LARGE SCALE GENOMIC DNA]</scope>
    <source>
        <strain evidence="1 4">DSM 16336</strain>
    </source>
</reference>
<keyword evidence="4" id="KW-1185">Reference proteome</keyword>